<dbReference type="EMBL" id="MUMY01000020">
    <property type="protein sequence ID" value="ONM46811.1"/>
    <property type="molecule type" value="Genomic_DNA"/>
</dbReference>
<proteinExistence type="predicted"/>
<name>A0A1V2TBU6_9NOCA</name>
<dbReference type="AlphaFoldDB" id="A0A1V2TBU6"/>
<organism evidence="1 2">
    <name type="scientific">Nocardia donostiensis</name>
    <dbReference type="NCBI Taxonomy" id="1538463"/>
    <lineage>
        <taxon>Bacteria</taxon>
        <taxon>Bacillati</taxon>
        <taxon>Actinomycetota</taxon>
        <taxon>Actinomycetes</taxon>
        <taxon>Mycobacteriales</taxon>
        <taxon>Nocardiaceae</taxon>
        <taxon>Nocardia</taxon>
    </lineage>
</organism>
<evidence type="ECO:0000313" key="2">
    <source>
        <dbReference type="Proteomes" id="UP000188836"/>
    </source>
</evidence>
<evidence type="ECO:0000313" key="1">
    <source>
        <dbReference type="EMBL" id="ONM46811.1"/>
    </source>
</evidence>
<gene>
    <name evidence="1" type="ORF">B0T46_21465</name>
</gene>
<protein>
    <submittedName>
        <fullName evidence="1">Uncharacterized protein</fullName>
    </submittedName>
</protein>
<sequence>MASSTVAAAELCAQYITEHGFLDADIDSFGTILVPSGVVDAIYLPHRLGECVIEEMDALGLFSPVVENISNGVLTVLTDGSPTDTPVTPCPTPERPAGPSAVAELRTNAWLFRCQAIRTVRVSRIPLPGPTEAPRRWRKYPRGRDREAFATIAELAISVGGHLTQAG</sequence>
<comment type="caution">
    <text evidence="1">The sequence shown here is derived from an EMBL/GenBank/DDBJ whole genome shotgun (WGS) entry which is preliminary data.</text>
</comment>
<keyword evidence="2" id="KW-1185">Reference proteome</keyword>
<dbReference type="RefSeq" id="WP_077120217.1">
    <property type="nucleotide sequence ID" value="NZ_MUKP01000017.1"/>
</dbReference>
<reference evidence="1 2" key="1">
    <citation type="journal article" date="2016" name="Antonie Van Leeuwenhoek">
        <title>Nocardia donostiensis sp. nov., isolated from human respiratory specimens.</title>
        <authorList>
            <person name="Ercibengoa M."/>
            <person name="Bell M."/>
            <person name="Marimon J.M."/>
            <person name="Humrighouse B."/>
            <person name="Klenk H.P."/>
            <person name="Potter G."/>
            <person name="Perez-Trallero E."/>
        </authorList>
    </citation>
    <scope>NUCLEOTIDE SEQUENCE [LARGE SCALE GENOMIC DNA]</scope>
    <source>
        <strain evidence="1 2">X1655</strain>
    </source>
</reference>
<dbReference type="Proteomes" id="UP000188836">
    <property type="component" value="Unassembled WGS sequence"/>
</dbReference>
<accession>A0A1V2TBU6</accession>